<proteinExistence type="predicted"/>
<sequence length="268" mass="30334">MSLASASYRDLRARGLTRAEIARAIDDGRLLRPRRDAYLPAECSRDVLRAVEHGGRLDCLSLLRERGVFAHDAQRLHVQFDREASRLPHRGPDLRAHWRSSSAAPREVHAPLPEALVQSAQCQPPRSLVASLDSAWSSGLIGEREVADVFSRLPRRFRSLQRLVDPTAESGPETIVRLMLRSLGLRWETQVRIPLVGRVDFVVERWLIIECDSKAHHSSWDAQREDRRRDRAAAAAGYATLRLLAEEILYQPDMVRAAIAGLASRHRR</sequence>
<protein>
    <recommendedName>
        <fullName evidence="1">DUF559 domain-containing protein</fullName>
    </recommendedName>
</protein>
<dbReference type="Proteomes" id="UP000186456">
    <property type="component" value="Unassembled WGS sequence"/>
</dbReference>
<dbReference type="InterPro" id="IPR011335">
    <property type="entry name" value="Restrct_endonuc-II-like"/>
</dbReference>
<dbReference type="AlphaFoldDB" id="A0A1H0KNV0"/>
<organism evidence="2 3">
    <name type="scientific">Microbacterium testaceum (strain StLB037)</name>
    <dbReference type="NCBI Taxonomy" id="979556"/>
    <lineage>
        <taxon>Bacteria</taxon>
        <taxon>Bacillati</taxon>
        <taxon>Actinomycetota</taxon>
        <taxon>Actinomycetes</taxon>
        <taxon>Micrococcales</taxon>
        <taxon>Microbacteriaceae</taxon>
        <taxon>Microbacterium</taxon>
    </lineage>
</organism>
<accession>A0A1H0KNV0</accession>
<evidence type="ECO:0000259" key="1">
    <source>
        <dbReference type="Pfam" id="PF04480"/>
    </source>
</evidence>
<dbReference type="EMBL" id="FNJN01000001">
    <property type="protein sequence ID" value="SDO57545.1"/>
    <property type="molecule type" value="Genomic_DNA"/>
</dbReference>
<reference evidence="2 3" key="1">
    <citation type="submission" date="2016-10" db="EMBL/GenBank/DDBJ databases">
        <authorList>
            <person name="de Groot N.N."/>
        </authorList>
    </citation>
    <scope>NUCLEOTIDE SEQUENCE [LARGE SCALE GENOMIC DNA]</scope>
    <source>
        <strain evidence="2 3">StLB037</strain>
    </source>
</reference>
<evidence type="ECO:0000313" key="3">
    <source>
        <dbReference type="Proteomes" id="UP000186456"/>
    </source>
</evidence>
<feature type="domain" description="DUF559" evidence="1">
    <location>
        <begin position="185"/>
        <end position="259"/>
    </location>
</feature>
<dbReference type="Pfam" id="PF04480">
    <property type="entry name" value="DUF559"/>
    <property type="match status" value="1"/>
</dbReference>
<dbReference type="SUPFAM" id="SSF52980">
    <property type="entry name" value="Restriction endonuclease-like"/>
    <property type="match status" value="1"/>
</dbReference>
<dbReference type="Gene3D" id="3.40.960.10">
    <property type="entry name" value="VSR Endonuclease"/>
    <property type="match status" value="1"/>
</dbReference>
<dbReference type="InterPro" id="IPR007569">
    <property type="entry name" value="DUF559"/>
</dbReference>
<evidence type="ECO:0000313" key="2">
    <source>
        <dbReference type="EMBL" id="SDO57545.1"/>
    </source>
</evidence>
<name>A0A1H0KNV0_MICTS</name>
<gene>
    <name evidence="2" type="ORF">SAMN04487788_0101</name>
</gene>